<accession>U5ET97</accession>
<feature type="domain" description="C2H2-type" evidence="7">
    <location>
        <begin position="804"/>
        <end position="831"/>
    </location>
</feature>
<feature type="domain" description="C2H2-type" evidence="7">
    <location>
        <begin position="719"/>
        <end position="746"/>
    </location>
</feature>
<keyword evidence="1" id="KW-0479">Metal-binding</keyword>
<feature type="region of interest" description="Disordered" evidence="6">
    <location>
        <begin position="548"/>
        <end position="569"/>
    </location>
</feature>
<dbReference type="Pfam" id="PF13894">
    <property type="entry name" value="zf-C2H2_4"/>
    <property type="match status" value="1"/>
</dbReference>
<evidence type="ECO:0000256" key="2">
    <source>
        <dbReference type="ARBA" id="ARBA00022737"/>
    </source>
</evidence>
<dbReference type="AlphaFoldDB" id="U5ET97"/>
<dbReference type="InterPro" id="IPR013087">
    <property type="entry name" value="Znf_C2H2_type"/>
</dbReference>
<reference evidence="8" key="1">
    <citation type="journal article" date="2014" name="Insect Biochem. Mol. Biol.">
        <title>An insight into the sialome of the frog biting fly, Corethrella appendiculata.</title>
        <authorList>
            <person name="Ribeiro J.M.C."/>
            <person name="Chagas A.C."/>
            <person name="Pham V.M."/>
            <person name="Lounibos L.P."/>
            <person name="Calvo E."/>
        </authorList>
    </citation>
    <scope>NUCLEOTIDE SEQUENCE</scope>
    <source>
        <tissue evidence="8">Salivary glands</tissue>
    </source>
</reference>
<keyword evidence="3 5" id="KW-0863">Zinc-finger</keyword>
<feature type="compositionally biased region" description="Basic and acidic residues" evidence="6">
    <location>
        <begin position="830"/>
        <end position="839"/>
    </location>
</feature>
<dbReference type="PANTHER" id="PTHR24379:SF121">
    <property type="entry name" value="C2H2-TYPE DOMAIN-CONTAINING PROTEIN"/>
    <property type="match status" value="1"/>
</dbReference>
<feature type="compositionally biased region" description="Low complexity" evidence="6">
    <location>
        <begin position="548"/>
        <end position="568"/>
    </location>
</feature>
<proteinExistence type="evidence at transcript level"/>
<sequence>QDMLCKCCNKQFPSYKYFMGHMRKRFQFLPRNVCFKCLRQFTSKGQFIGHLKRKSCINLYRIVMADDTISKDPPETPGKDSSRPGTKDIIANKTYGCKLCSKTFRLKNDFRQHVYDIHSEIQKSKDSPGASCAYCHATFDDSQVRRRHYNNLDCIVFIICGTCGERFEAHAQYIDHVYQTHLTQQLNGGQDEFGYDIFDQDSQSPSAQLRNPQHCPVCNKQYNNYYNVLRHMESKHPNQLPQIYQCPKCEDGFPRQSELREHLQIVHNEQVVRQQKQQQIQQHFQLIQEQNRINFTCKMCDHAHNNLTDWIEHQHIEHAKFICNKCGMETEDADDFKQHCHKEHNNFSLNNLKLKFFSCSRCPNSYSSTVSLREHLLKDHGITSDELKDDEDNTSIMSDMFDISRNSDMNSTTKDKDFGGESSASSAGEQPQTQITVSCRLCNRPLSSLSSLRKHMTEAHGIDLTNDSLLAGGKFQRCHLCQAQFMNDKGLKLHLFRAHGIRDDSLSTPVKSINNNPDEFECNICHIVYKNEEQLKLHSTAVHGVEISSTTNGNNNNNNNNNNTVSSSIGGMFADYNDDELNDEDEMNDDDLQDVKPQLSAQQQVLWYQCRYCSESFNTSKKLTIHMNTHDEIDHTNHTCKDCGNIYRTKKSLWVHRRKRHPRIPEPTECEICHKVFFDLTELYHHNKTHPETSHLSQLQDEDEEPVPLDYGSVPEGKYDCHLCNFKFNESDLYTKHLRMHDLQRTYGADSFYSLFGGGQGAAGGSSLIDSKINPMSIVAGQQQQQRLPQPKTVYNAAQHEQEYRCDMCPKTFPILNALQVHRGWHFRSPDGRKVRDPNDMWQPDQMPPSKIKRMMNSTRSYGPGGNIEHTLII</sequence>
<dbReference type="Gene3D" id="3.30.160.60">
    <property type="entry name" value="Classic Zinc Finger"/>
    <property type="match status" value="7"/>
</dbReference>
<feature type="region of interest" description="Disordered" evidence="6">
    <location>
        <begin position="830"/>
        <end position="851"/>
    </location>
</feature>
<evidence type="ECO:0000256" key="5">
    <source>
        <dbReference type="PROSITE-ProRule" id="PRU00042"/>
    </source>
</evidence>
<name>U5ET97_9DIPT</name>
<keyword evidence="2" id="KW-0677">Repeat</keyword>
<dbReference type="PANTHER" id="PTHR24379">
    <property type="entry name" value="KRAB AND ZINC FINGER DOMAIN-CONTAINING"/>
    <property type="match status" value="1"/>
</dbReference>
<feature type="domain" description="C2H2-type" evidence="7">
    <location>
        <begin position="638"/>
        <end position="661"/>
    </location>
</feature>
<feature type="region of interest" description="Disordered" evidence="6">
    <location>
        <begin position="402"/>
        <end position="432"/>
    </location>
</feature>
<feature type="domain" description="C2H2-type" evidence="7">
    <location>
        <begin position="213"/>
        <end position="241"/>
    </location>
</feature>
<feature type="domain" description="C2H2-type" evidence="7">
    <location>
        <begin position="608"/>
        <end position="630"/>
    </location>
</feature>
<dbReference type="EMBL" id="GANO01004478">
    <property type="protein sequence ID" value="JAB55393.1"/>
    <property type="molecule type" value="mRNA"/>
</dbReference>
<evidence type="ECO:0000313" key="8">
    <source>
        <dbReference type="EMBL" id="JAB55393.1"/>
    </source>
</evidence>
<dbReference type="GO" id="GO:0008270">
    <property type="term" value="F:zinc ion binding"/>
    <property type="evidence" value="ECO:0007669"/>
    <property type="project" value="UniProtKB-KW"/>
</dbReference>
<feature type="compositionally biased region" description="Low complexity" evidence="6">
    <location>
        <begin position="420"/>
        <end position="429"/>
    </location>
</feature>
<evidence type="ECO:0000256" key="4">
    <source>
        <dbReference type="ARBA" id="ARBA00022833"/>
    </source>
</evidence>
<feature type="non-terminal residue" evidence="8">
    <location>
        <position position="1"/>
    </location>
</feature>
<dbReference type="InterPro" id="IPR036236">
    <property type="entry name" value="Znf_C2H2_sf"/>
</dbReference>
<organism evidence="8">
    <name type="scientific">Corethrella appendiculata</name>
    <dbReference type="NCBI Taxonomy" id="1370023"/>
    <lineage>
        <taxon>Eukaryota</taxon>
        <taxon>Metazoa</taxon>
        <taxon>Ecdysozoa</taxon>
        <taxon>Arthropoda</taxon>
        <taxon>Hexapoda</taxon>
        <taxon>Insecta</taxon>
        <taxon>Pterygota</taxon>
        <taxon>Neoptera</taxon>
        <taxon>Endopterygota</taxon>
        <taxon>Diptera</taxon>
        <taxon>Nematocera</taxon>
        <taxon>Culicoidea</taxon>
        <taxon>Chaoboridae</taxon>
        <taxon>Corethrella</taxon>
    </lineage>
</organism>
<dbReference type="PROSITE" id="PS00028">
    <property type="entry name" value="ZINC_FINGER_C2H2_1"/>
    <property type="match status" value="12"/>
</dbReference>
<feature type="domain" description="C2H2-type" evidence="7">
    <location>
        <begin position="95"/>
        <end position="123"/>
    </location>
</feature>
<dbReference type="Pfam" id="PF00096">
    <property type="entry name" value="zf-C2H2"/>
    <property type="match status" value="2"/>
</dbReference>
<evidence type="ECO:0000259" key="7">
    <source>
        <dbReference type="PROSITE" id="PS50157"/>
    </source>
</evidence>
<dbReference type="PROSITE" id="PS50157">
    <property type="entry name" value="ZINC_FINGER_C2H2_2"/>
    <property type="match status" value="8"/>
</dbReference>
<dbReference type="SMART" id="SM00355">
    <property type="entry name" value="ZnF_C2H2"/>
    <property type="match status" value="17"/>
</dbReference>
<protein>
    <submittedName>
        <fullName evidence="8">Putative zn finger</fullName>
    </submittedName>
</protein>
<dbReference type="SUPFAM" id="SSF57667">
    <property type="entry name" value="beta-beta-alpha zinc fingers"/>
    <property type="match status" value="4"/>
</dbReference>
<evidence type="ECO:0000256" key="3">
    <source>
        <dbReference type="ARBA" id="ARBA00022771"/>
    </source>
</evidence>
<feature type="domain" description="C2H2-type" evidence="7">
    <location>
        <begin position="244"/>
        <end position="272"/>
    </location>
</feature>
<evidence type="ECO:0000256" key="6">
    <source>
        <dbReference type="SAM" id="MobiDB-lite"/>
    </source>
</evidence>
<keyword evidence="4" id="KW-0862">Zinc</keyword>
<feature type="domain" description="C2H2-type" evidence="7">
    <location>
        <begin position="668"/>
        <end position="690"/>
    </location>
</feature>
<evidence type="ECO:0000256" key="1">
    <source>
        <dbReference type="ARBA" id="ARBA00022723"/>
    </source>
</evidence>
<dbReference type="Pfam" id="PF13912">
    <property type="entry name" value="zf-C2H2_6"/>
    <property type="match status" value="2"/>
</dbReference>